<proteinExistence type="predicted"/>
<feature type="compositionally biased region" description="Basic and acidic residues" evidence="1">
    <location>
        <begin position="263"/>
        <end position="278"/>
    </location>
</feature>
<feature type="region of interest" description="Disordered" evidence="1">
    <location>
        <begin position="58"/>
        <end position="111"/>
    </location>
</feature>
<evidence type="ECO:0000256" key="1">
    <source>
        <dbReference type="SAM" id="MobiDB-lite"/>
    </source>
</evidence>
<evidence type="ECO:0000313" key="3">
    <source>
        <dbReference type="Proteomes" id="UP000297595"/>
    </source>
</evidence>
<feature type="compositionally biased region" description="Polar residues" evidence="1">
    <location>
        <begin position="79"/>
        <end position="89"/>
    </location>
</feature>
<feature type="compositionally biased region" description="Basic and acidic residues" evidence="1">
    <location>
        <begin position="207"/>
        <end position="217"/>
    </location>
</feature>
<feature type="region of interest" description="Disordered" evidence="1">
    <location>
        <begin position="132"/>
        <end position="151"/>
    </location>
</feature>
<accession>A0A8H2E7I2</accession>
<protein>
    <submittedName>
        <fullName evidence="2">Uncharacterized protein</fullName>
    </submittedName>
</protein>
<comment type="caution">
    <text evidence="2">The sequence shown here is derived from an EMBL/GenBank/DDBJ whole genome shotgun (WGS) entry which is preliminary data.</text>
</comment>
<evidence type="ECO:0000313" key="2">
    <source>
        <dbReference type="EMBL" id="TGJ72148.1"/>
    </source>
</evidence>
<feature type="compositionally biased region" description="Low complexity" evidence="1">
    <location>
        <begin position="324"/>
        <end position="338"/>
    </location>
</feature>
<name>A0A8H2E7I2_ORBOL</name>
<feature type="compositionally biased region" description="Polar residues" evidence="1">
    <location>
        <begin position="307"/>
        <end position="323"/>
    </location>
</feature>
<dbReference type="AlphaFoldDB" id="A0A8H2E7I2"/>
<dbReference type="Proteomes" id="UP000297595">
    <property type="component" value="Unassembled WGS sequence"/>
</dbReference>
<feature type="compositionally biased region" description="Polar residues" evidence="1">
    <location>
        <begin position="291"/>
        <end position="300"/>
    </location>
</feature>
<reference evidence="2 3" key="1">
    <citation type="submission" date="2019-03" db="EMBL/GenBank/DDBJ databases">
        <title>Nematode-trapping fungi genome.</title>
        <authorList>
            <person name="Vidal-Diez De Ulzurrun G."/>
        </authorList>
    </citation>
    <scope>NUCLEOTIDE SEQUENCE [LARGE SCALE GENOMIC DNA]</scope>
    <source>
        <strain evidence="2 3">TWF154</strain>
    </source>
</reference>
<feature type="region of interest" description="Disordered" evidence="1">
    <location>
        <begin position="207"/>
        <end position="346"/>
    </location>
</feature>
<dbReference type="EMBL" id="SOZJ01000002">
    <property type="protein sequence ID" value="TGJ72148.1"/>
    <property type="molecule type" value="Genomic_DNA"/>
</dbReference>
<organism evidence="2 3">
    <name type="scientific">Orbilia oligospora</name>
    <name type="common">Nematode-trapping fungus</name>
    <name type="synonym">Arthrobotrys oligospora</name>
    <dbReference type="NCBI Taxonomy" id="2813651"/>
    <lineage>
        <taxon>Eukaryota</taxon>
        <taxon>Fungi</taxon>
        <taxon>Dikarya</taxon>
        <taxon>Ascomycota</taxon>
        <taxon>Pezizomycotina</taxon>
        <taxon>Orbiliomycetes</taxon>
        <taxon>Orbiliales</taxon>
        <taxon>Orbiliaceae</taxon>
        <taxon>Orbilia</taxon>
    </lineage>
</organism>
<sequence length="398" mass="45037">MELRLIIPSSPAPGRYAYDIETSYPTSSTLSSPRYRSKEVVSSISNPEYRTTTYDRLEITIKERTKPSRRHREHRSPSGNLIASKSTPNLRRALETVPRPPPPPPIQSARYERHGQQPFPYENSDASKISSAFNSPWSSSSSSSSSSVSDISPLTPNNGQIYFLPSFQERDAGLAIQFEPMEVRSPAESFRPHTGLSNHITVYELEDTSRRRTESPIDQRSPLSLLEKPLPLLPCPKSVEKKINRSEPNTPRHKLKETNPSNHKSELRSSSMRSERKPSMARQGPSPPYLSKSSAQTTVSRAKDSRPNTSNSKAVSFRQLQPDNQVPNQQHQMEQNQGQRRKKQQKPAFSIHLGRLHLVFGSTKEELADSRRKAGMYSDFETSDKSYCQDSRGRIQHV</sequence>
<dbReference type="OrthoDB" id="5382613at2759"/>
<gene>
    <name evidence="2" type="ORF">EYR41_004057</name>
</gene>
<feature type="compositionally biased region" description="Low complexity" evidence="1">
    <location>
        <begin position="221"/>
        <end position="230"/>
    </location>
</feature>